<sequence length="404" mass="45471">MSFLSAIDDVWDWVTRDVPLLDGFQIPLASCIGSMAIIVLFLWHGGRFLRGIRRLRAAMERIEPQLLRLVRRRRQAAPEWVVFSDEARKRANRVNDPVEQRDLDDLMALDRIMGGEPTYARDWLVFRRSLSVEQSSWFLEPTVYADKSAAECFSFEAACTSHVNHQFYRHLPSFLTGIGLLFTFLAILIGLGKLHANGTRIEGLPGFINGLAGKFVTSIIGLACANVFLLLEKSSWHGLTDRHRRIIALLDEMFPQKVRDHGALGRASVATGGGEYENIGADRTALQGIKAVHQRMDAAVEVLEEISKSLALLRKEDLRVQRERLASTIGEEVRGALARITEPVCVAVDELRRSLESLRPPDALSAHDVNRLIEQLDDRRRRKASPPATAEAQKAGWRLSRLWP</sequence>
<evidence type="ECO:0000256" key="1">
    <source>
        <dbReference type="SAM" id="Phobius"/>
    </source>
</evidence>
<dbReference type="OrthoDB" id="9780514at2"/>
<evidence type="ECO:0008006" key="4">
    <source>
        <dbReference type="Google" id="ProtNLM"/>
    </source>
</evidence>
<feature type="transmembrane region" description="Helical" evidence="1">
    <location>
        <begin position="211"/>
        <end position="231"/>
    </location>
</feature>
<keyword evidence="3" id="KW-1185">Reference proteome</keyword>
<protein>
    <recommendedName>
        <fullName evidence="4">MotA/TolQ/ExbB proton channel domain-containing protein</fullName>
    </recommendedName>
</protein>
<dbReference type="RefSeq" id="WP_062486533.1">
    <property type="nucleotide sequence ID" value="NZ_LN885086.1"/>
</dbReference>
<dbReference type="STRING" id="1715989.NITINOP_2757"/>
<keyword evidence="1" id="KW-1133">Transmembrane helix</keyword>
<name>A0A0S4KTD6_9BACT</name>
<dbReference type="Proteomes" id="UP000066284">
    <property type="component" value="Chromosome 1"/>
</dbReference>
<dbReference type="AlphaFoldDB" id="A0A0S4KTD6"/>
<evidence type="ECO:0000313" key="2">
    <source>
        <dbReference type="EMBL" id="CUQ67729.1"/>
    </source>
</evidence>
<proteinExistence type="predicted"/>
<feature type="transmembrane region" description="Helical" evidence="1">
    <location>
        <begin position="24"/>
        <end position="46"/>
    </location>
</feature>
<gene>
    <name evidence="2" type="ORF">NITINOP_2757</name>
</gene>
<keyword evidence="1" id="KW-0812">Transmembrane</keyword>
<keyword evidence="1" id="KW-0472">Membrane</keyword>
<organism evidence="2 3">
    <name type="scientific">Candidatus Nitrospira inopinata</name>
    <dbReference type="NCBI Taxonomy" id="1715989"/>
    <lineage>
        <taxon>Bacteria</taxon>
        <taxon>Pseudomonadati</taxon>
        <taxon>Nitrospirota</taxon>
        <taxon>Nitrospiria</taxon>
        <taxon>Nitrospirales</taxon>
        <taxon>Nitrospiraceae</taxon>
        <taxon>Nitrospira</taxon>
    </lineage>
</organism>
<reference evidence="3" key="1">
    <citation type="submission" date="2015-09" db="EMBL/GenBank/DDBJ databases">
        <authorList>
            <person name="Daims H."/>
        </authorList>
    </citation>
    <scope>NUCLEOTIDE SEQUENCE [LARGE SCALE GENOMIC DNA]</scope>
</reference>
<accession>A0A0S4KTD6</accession>
<dbReference type="EMBL" id="LN885086">
    <property type="protein sequence ID" value="CUQ67729.1"/>
    <property type="molecule type" value="Genomic_DNA"/>
</dbReference>
<dbReference type="KEGG" id="nio:NITINOP_2757"/>
<evidence type="ECO:0000313" key="3">
    <source>
        <dbReference type="Proteomes" id="UP000066284"/>
    </source>
</evidence>
<feature type="transmembrane region" description="Helical" evidence="1">
    <location>
        <begin position="171"/>
        <end position="191"/>
    </location>
</feature>